<protein>
    <submittedName>
        <fullName evidence="2">Uncharacterized protein</fullName>
    </submittedName>
</protein>
<name>A0A0E9WQ18_ANGAN</name>
<dbReference type="AlphaFoldDB" id="A0A0E9WQ18"/>
<dbReference type="EMBL" id="GBXM01016216">
    <property type="protein sequence ID" value="JAH92361.1"/>
    <property type="molecule type" value="Transcribed_RNA"/>
</dbReference>
<accession>A0A0E9WQ18</accession>
<evidence type="ECO:0000313" key="2">
    <source>
        <dbReference type="EMBL" id="JAH92361.1"/>
    </source>
</evidence>
<keyword evidence="1" id="KW-0812">Transmembrane</keyword>
<evidence type="ECO:0000256" key="1">
    <source>
        <dbReference type="SAM" id="Phobius"/>
    </source>
</evidence>
<organism evidence="2">
    <name type="scientific">Anguilla anguilla</name>
    <name type="common">European freshwater eel</name>
    <name type="synonym">Muraena anguilla</name>
    <dbReference type="NCBI Taxonomy" id="7936"/>
    <lineage>
        <taxon>Eukaryota</taxon>
        <taxon>Metazoa</taxon>
        <taxon>Chordata</taxon>
        <taxon>Craniata</taxon>
        <taxon>Vertebrata</taxon>
        <taxon>Euteleostomi</taxon>
        <taxon>Actinopterygii</taxon>
        <taxon>Neopterygii</taxon>
        <taxon>Teleostei</taxon>
        <taxon>Anguilliformes</taxon>
        <taxon>Anguillidae</taxon>
        <taxon>Anguilla</taxon>
    </lineage>
</organism>
<reference evidence="2" key="1">
    <citation type="submission" date="2014-11" db="EMBL/GenBank/DDBJ databases">
        <authorList>
            <person name="Amaro Gonzalez C."/>
        </authorList>
    </citation>
    <scope>NUCLEOTIDE SEQUENCE</scope>
</reference>
<sequence length="79" mass="9086">MYEKRISARASTSRDVVITIFFNLLMMVFVVHPSASHHLVFNTTNQFTCYSVKCLLTVLCKKHYTNKIEPESSVKLSTE</sequence>
<keyword evidence="1" id="KW-0472">Membrane</keyword>
<keyword evidence="1" id="KW-1133">Transmembrane helix</keyword>
<reference evidence="2" key="2">
    <citation type="journal article" date="2015" name="Fish Shellfish Immunol.">
        <title>Early steps in the European eel (Anguilla anguilla)-Vibrio vulnificus interaction in the gills: Role of the RtxA13 toxin.</title>
        <authorList>
            <person name="Callol A."/>
            <person name="Pajuelo D."/>
            <person name="Ebbesson L."/>
            <person name="Teles M."/>
            <person name="MacKenzie S."/>
            <person name="Amaro C."/>
        </authorList>
    </citation>
    <scope>NUCLEOTIDE SEQUENCE</scope>
</reference>
<proteinExistence type="predicted"/>
<feature type="transmembrane region" description="Helical" evidence="1">
    <location>
        <begin position="12"/>
        <end position="31"/>
    </location>
</feature>